<dbReference type="Gene3D" id="3.40.50.720">
    <property type="entry name" value="NAD(P)-binding Rossmann-like Domain"/>
    <property type="match status" value="1"/>
</dbReference>
<keyword evidence="3" id="KW-1185">Reference proteome</keyword>
<dbReference type="AlphaFoldDB" id="A0AAD6NDP0"/>
<protein>
    <recommendedName>
        <fullName evidence="1">Thioester reductase (TE) domain-containing protein</fullName>
    </recommendedName>
</protein>
<accession>A0AAD6NDP0</accession>
<dbReference type="EMBL" id="JAQJZL010000002">
    <property type="protein sequence ID" value="KAJ6052871.1"/>
    <property type="molecule type" value="Genomic_DNA"/>
</dbReference>
<feature type="domain" description="Thioester reductase (TE)" evidence="1">
    <location>
        <begin position="107"/>
        <end position="179"/>
    </location>
</feature>
<evidence type="ECO:0000313" key="3">
    <source>
        <dbReference type="Proteomes" id="UP001219568"/>
    </source>
</evidence>
<reference evidence="2" key="1">
    <citation type="journal article" date="2023" name="IMA Fungus">
        <title>Comparative genomic study of the Penicillium genus elucidates a diverse pangenome and 15 lateral gene transfer events.</title>
        <authorList>
            <person name="Petersen C."/>
            <person name="Sorensen T."/>
            <person name="Nielsen M.R."/>
            <person name="Sondergaard T.E."/>
            <person name="Sorensen J.L."/>
            <person name="Fitzpatrick D.A."/>
            <person name="Frisvad J.C."/>
            <person name="Nielsen K.L."/>
        </authorList>
    </citation>
    <scope>NUCLEOTIDE SEQUENCE</scope>
    <source>
        <strain evidence="2">IBT 15450</strain>
    </source>
</reference>
<sequence length="192" mass="21417">MGVQRGDQTQAGSLRRELIALKVIHFRCLILHHFKFQHSHIPTQNVIFEAGSISRLAQHICALQKGDRVASNHNAISVMTDLIDKYSVFRRHAHRQDVYPNTTSVVLTGATGSIGAHVVSELLNDDSVSTIYCLTRRASSQDAVINNLAEKDLYVDPEQIKKIVAFDSCLDKPDFGLTLEEDIISTCSTRFL</sequence>
<evidence type="ECO:0000259" key="1">
    <source>
        <dbReference type="Pfam" id="PF07993"/>
    </source>
</evidence>
<dbReference type="InterPro" id="IPR036291">
    <property type="entry name" value="NAD(P)-bd_dom_sf"/>
</dbReference>
<dbReference type="InterPro" id="IPR013120">
    <property type="entry name" value="FAR_NAD-bd"/>
</dbReference>
<dbReference type="SUPFAM" id="SSF51735">
    <property type="entry name" value="NAD(P)-binding Rossmann-fold domains"/>
    <property type="match status" value="1"/>
</dbReference>
<reference evidence="2" key="2">
    <citation type="submission" date="2023-01" db="EMBL/GenBank/DDBJ databases">
        <authorList>
            <person name="Petersen C."/>
        </authorList>
    </citation>
    <scope>NUCLEOTIDE SEQUENCE</scope>
    <source>
        <strain evidence="2">IBT 15450</strain>
    </source>
</reference>
<evidence type="ECO:0000313" key="2">
    <source>
        <dbReference type="EMBL" id="KAJ6052871.1"/>
    </source>
</evidence>
<name>A0AAD6NDP0_PENCN</name>
<comment type="caution">
    <text evidence="2">The sequence shown here is derived from an EMBL/GenBank/DDBJ whole genome shotgun (WGS) entry which is preliminary data.</text>
</comment>
<dbReference type="Pfam" id="PF07993">
    <property type="entry name" value="NAD_binding_4"/>
    <property type="match status" value="1"/>
</dbReference>
<dbReference type="Proteomes" id="UP001219568">
    <property type="component" value="Unassembled WGS sequence"/>
</dbReference>
<gene>
    <name evidence="2" type="ORF">N7460_003405</name>
</gene>
<organism evidence="2 3">
    <name type="scientific">Penicillium canescens</name>
    <dbReference type="NCBI Taxonomy" id="5083"/>
    <lineage>
        <taxon>Eukaryota</taxon>
        <taxon>Fungi</taxon>
        <taxon>Dikarya</taxon>
        <taxon>Ascomycota</taxon>
        <taxon>Pezizomycotina</taxon>
        <taxon>Eurotiomycetes</taxon>
        <taxon>Eurotiomycetidae</taxon>
        <taxon>Eurotiales</taxon>
        <taxon>Aspergillaceae</taxon>
        <taxon>Penicillium</taxon>
    </lineage>
</organism>
<proteinExistence type="predicted"/>